<dbReference type="GO" id="GO:0015979">
    <property type="term" value="P:photosynthesis"/>
    <property type="evidence" value="ECO:0007669"/>
    <property type="project" value="UniProtKB-KW"/>
</dbReference>
<keyword evidence="5" id="KW-0602">Photosynthesis</keyword>
<dbReference type="Pfam" id="PF03244">
    <property type="entry name" value="PSI_PsaH"/>
    <property type="match status" value="1"/>
</dbReference>
<name>A0A0D2MRC5_9CHLO</name>
<dbReference type="PANTHER" id="PTHR34787:SF1">
    <property type="entry name" value="PHOTOSYSTEM I REACTION CENTER SUBUNIT VI-2, CHLOROPLASTIC"/>
    <property type="match status" value="1"/>
</dbReference>
<dbReference type="GO" id="GO:0009538">
    <property type="term" value="C:photosystem I reaction center"/>
    <property type="evidence" value="ECO:0007669"/>
    <property type="project" value="InterPro"/>
</dbReference>
<dbReference type="OrthoDB" id="496139at2759"/>
<keyword evidence="4" id="KW-0150">Chloroplast</keyword>
<keyword evidence="8" id="KW-0603">Photosystem I</keyword>
<sequence>MQLAQRSSTLRASRPAAATRAVSRRTVKVVAAYGQDSRFVDLADLENTTGAWDVYGQDGEKRYNSLQSEFFTRAADLVARREAILLLLAGSGGAAISLFGLKGAKDAQLPITKGPQTSGENGKGGSVRGKL</sequence>
<reference evidence="12 13" key="1">
    <citation type="journal article" date="2013" name="BMC Genomics">
        <title>Reconstruction of the lipid metabolism for the microalga Monoraphidium neglectum from its genome sequence reveals characteristics suitable for biofuel production.</title>
        <authorList>
            <person name="Bogen C."/>
            <person name="Al-Dilaimi A."/>
            <person name="Albersmeier A."/>
            <person name="Wichmann J."/>
            <person name="Grundmann M."/>
            <person name="Rupp O."/>
            <person name="Lauersen K.J."/>
            <person name="Blifernez-Klassen O."/>
            <person name="Kalinowski J."/>
            <person name="Goesmann A."/>
            <person name="Mussgnug J.H."/>
            <person name="Kruse O."/>
        </authorList>
    </citation>
    <scope>NUCLEOTIDE SEQUENCE [LARGE SCALE GENOMIC DNA]</scope>
    <source>
        <strain evidence="12 13">SAG 48.87</strain>
    </source>
</reference>
<feature type="region of interest" description="Disordered" evidence="11">
    <location>
        <begin position="109"/>
        <end position="131"/>
    </location>
</feature>
<evidence type="ECO:0000256" key="11">
    <source>
        <dbReference type="SAM" id="MobiDB-lite"/>
    </source>
</evidence>
<organism evidence="12 13">
    <name type="scientific">Monoraphidium neglectum</name>
    <dbReference type="NCBI Taxonomy" id="145388"/>
    <lineage>
        <taxon>Eukaryota</taxon>
        <taxon>Viridiplantae</taxon>
        <taxon>Chlorophyta</taxon>
        <taxon>core chlorophytes</taxon>
        <taxon>Chlorophyceae</taxon>
        <taxon>CS clade</taxon>
        <taxon>Sphaeropleales</taxon>
        <taxon>Selenastraceae</taxon>
        <taxon>Monoraphidium</taxon>
    </lineage>
</organism>
<dbReference type="RefSeq" id="XP_013896145.1">
    <property type="nucleotide sequence ID" value="XM_014040691.1"/>
</dbReference>
<proteinExistence type="inferred from homology"/>
<comment type="subcellular location">
    <subcellularLocation>
        <location evidence="2">Plastid</location>
        <location evidence="2">Chloroplast thylakoid membrane</location>
        <topology evidence="2">Single-pass membrane protein</topology>
    </subcellularLocation>
</comment>
<evidence type="ECO:0000256" key="5">
    <source>
        <dbReference type="ARBA" id="ARBA00022531"/>
    </source>
</evidence>
<evidence type="ECO:0000256" key="4">
    <source>
        <dbReference type="ARBA" id="ARBA00022528"/>
    </source>
</evidence>
<evidence type="ECO:0000256" key="3">
    <source>
        <dbReference type="ARBA" id="ARBA00010155"/>
    </source>
</evidence>
<dbReference type="AlphaFoldDB" id="A0A0D2MRC5"/>
<evidence type="ECO:0000256" key="9">
    <source>
        <dbReference type="ARBA" id="ARBA00023078"/>
    </source>
</evidence>
<evidence type="ECO:0000256" key="10">
    <source>
        <dbReference type="ARBA" id="ARBA00023136"/>
    </source>
</evidence>
<dbReference type="Proteomes" id="UP000054498">
    <property type="component" value="Unassembled WGS sequence"/>
</dbReference>
<evidence type="ECO:0000256" key="6">
    <source>
        <dbReference type="ARBA" id="ARBA00022640"/>
    </source>
</evidence>
<dbReference type="InterPro" id="IPR004928">
    <property type="entry name" value="PSI_PsaH"/>
</dbReference>
<gene>
    <name evidence="12" type="ORF">MNEG_10837</name>
</gene>
<evidence type="ECO:0000256" key="8">
    <source>
        <dbReference type="ARBA" id="ARBA00022836"/>
    </source>
</evidence>
<comment type="similarity">
    <text evidence="3">Belongs to the psaH family.</text>
</comment>
<feature type="compositionally biased region" description="Gly residues" evidence="11">
    <location>
        <begin position="121"/>
        <end position="131"/>
    </location>
</feature>
<evidence type="ECO:0000256" key="1">
    <source>
        <dbReference type="ARBA" id="ARBA00002502"/>
    </source>
</evidence>
<evidence type="ECO:0000313" key="12">
    <source>
        <dbReference type="EMBL" id="KIY97125.1"/>
    </source>
</evidence>
<dbReference type="EMBL" id="KK102698">
    <property type="protein sequence ID" value="KIY97125.1"/>
    <property type="molecule type" value="Genomic_DNA"/>
</dbReference>
<dbReference type="PANTHER" id="PTHR34787">
    <property type="entry name" value="PHOTOSYSTEM I REACTION CENTER SUBUNIT VI-2, CHLOROPLASTIC"/>
    <property type="match status" value="1"/>
</dbReference>
<dbReference type="KEGG" id="mng:MNEG_10837"/>
<evidence type="ECO:0000256" key="7">
    <source>
        <dbReference type="ARBA" id="ARBA00022692"/>
    </source>
</evidence>
<keyword evidence="6" id="KW-0934">Plastid</keyword>
<dbReference type="STRING" id="145388.A0A0D2MRC5"/>
<dbReference type="GeneID" id="25728039"/>
<evidence type="ECO:0000256" key="2">
    <source>
        <dbReference type="ARBA" id="ARBA00004581"/>
    </source>
</evidence>
<keyword evidence="13" id="KW-1185">Reference proteome</keyword>
<keyword evidence="9" id="KW-0793">Thylakoid</keyword>
<keyword evidence="7" id="KW-0812">Transmembrane</keyword>
<evidence type="ECO:0000313" key="13">
    <source>
        <dbReference type="Proteomes" id="UP000054498"/>
    </source>
</evidence>
<accession>A0A0D2MRC5</accession>
<dbReference type="GO" id="GO:0009535">
    <property type="term" value="C:chloroplast thylakoid membrane"/>
    <property type="evidence" value="ECO:0007669"/>
    <property type="project" value="UniProtKB-SubCell"/>
</dbReference>
<keyword evidence="10" id="KW-0472">Membrane</keyword>
<comment type="function">
    <text evidence="1">Possible role could be the docking of the LHC I antenna complex to the core complex.</text>
</comment>
<protein>
    <submittedName>
        <fullName evidence="12">Photosystem I reaction center subunit VI</fullName>
    </submittedName>
</protein>